<keyword evidence="10" id="KW-0961">Cell wall biogenesis/degradation</keyword>
<proteinExistence type="inferred from homology"/>
<comment type="caution">
    <text evidence="14">The sequence shown here is derived from an EMBL/GenBank/DDBJ whole genome shotgun (WGS) entry which is preliminary data.</text>
</comment>
<dbReference type="Proteomes" id="UP000319212">
    <property type="component" value="Unassembled WGS sequence"/>
</dbReference>
<keyword evidence="9" id="KW-0862">Zinc</keyword>
<comment type="catalytic activity">
    <reaction evidence="1">
        <text>Hydrolyzes the link between N-acetylmuramoyl residues and L-amino acid residues in certain cell-wall glycopeptides.</text>
        <dbReference type="EC" id="3.5.1.28"/>
    </reaction>
</comment>
<dbReference type="SMART" id="SM00644">
    <property type="entry name" value="Ami_2"/>
    <property type="match status" value="1"/>
</dbReference>
<accession>A0A502DWT6</accession>
<comment type="similarity">
    <text evidence="4">Belongs to the N-acetylmuramoyl-L-alanine amidase 2 family.</text>
</comment>
<evidence type="ECO:0000256" key="7">
    <source>
        <dbReference type="ARBA" id="ARBA00022723"/>
    </source>
</evidence>
<dbReference type="PANTHER" id="PTHR30417:SF4">
    <property type="entry name" value="1,6-ANHYDRO-N-ACETYLMURAMYL-L-ALANINE AMIDASE AMPD"/>
    <property type="match status" value="1"/>
</dbReference>
<dbReference type="Gene3D" id="3.40.80.10">
    <property type="entry name" value="Peptidoglycan recognition protein-like"/>
    <property type="match status" value="1"/>
</dbReference>
<evidence type="ECO:0000256" key="6">
    <source>
        <dbReference type="ARBA" id="ARBA00022490"/>
    </source>
</evidence>
<sequence>MSEPEAGIWQAGWYRFAKALPSPNFGERPTGAHVDLIVLHSISLPPGRYGGDEVQRLFTNRLDWDADPYFQQIRGTEVSSHFYVRRDGELWQFVSCDARAWHAGASAWRGRANCNDDSIGIELEGLEGERFEDAQYETLASLCPAIAKRYAIAFIAGHEHIAPGRKIDPGPGFFWPRLQQRTGWPVSRFPEGTVPG</sequence>
<keyword evidence="6" id="KW-0963">Cytoplasm</keyword>
<evidence type="ECO:0000256" key="4">
    <source>
        <dbReference type="ARBA" id="ARBA00007553"/>
    </source>
</evidence>
<dbReference type="CDD" id="cd06583">
    <property type="entry name" value="PGRP"/>
    <property type="match status" value="1"/>
</dbReference>
<dbReference type="InterPro" id="IPR036505">
    <property type="entry name" value="Amidase/PGRP_sf"/>
</dbReference>
<evidence type="ECO:0000256" key="2">
    <source>
        <dbReference type="ARBA" id="ARBA00001947"/>
    </source>
</evidence>
<dbReference type="NCBIfam" id="NF008758">
    <property type="entry name" value="PRK11789.1"/>
    <property type="match status" value="1"/>
</dbReference>
<keyword evidence="8" id="KW-0378">Hydrolase</keyword>
<protein>
    <recommendedName>
        <fullName evidence="11">1,6-anhydro-N-acetylmuramyl-L-alanine amidase AmpD</fullName>
        <ecNumber evidence="5">3.5.1.28</ecNumber>
    </recommendedName>
    <alternativeName>
        <fullName evidence="12">N-acetylmuramoyl-L-alanine amidase</fullName>
    </alternativeName>
</protein>
<dbReference type="RefSeq" id="WP_140840296.1">
    <property type="nucleotide sequence ID" value="NZ_RCZI01000002.1"/>
</dbReference>
<dbReference type="EC" id="3.5.1.28" evidence="5"/>
<dbReference type="GO" id="GO:0008745">
    <property type="term" value="F:N-acetylmuramoyl-L-alanine amidase activity"/>
    <property type="evidence" value="ECO:0007669"/>
    <property type="project" value="UniProtKB-EC"/>
</dbReference>
<evidence type="ECO:0000259" key="13">
    <source>
        <dbReference type="SMART" id="SM00644"/>
    </source>
</evidence>
<dbReference type="EMBL" id="RCZI01000002">
    <property type="protein sequence ID" value="TPG28620.1"/>
    <property type="molecule type" value="Genomic_DNA"/>
</dbReference>
<dbReference type="PANTHER" id="PTHR30417">
    <property type="entry name" value="N-ACETYLMURAMOYL-L-ALANINE AMIDASE AMID"/>
    <property type="match status" value="1"/>
</dbReference>
<dbReference type="GO" id="GO:0005737">
    <property type="term" value="C:cytoplasm"/>
    <property type="evidence" value="ECO:0007669"/>
    <property type="project" value="UniProtKB-SubCell"/>
</dbReference>
<evidence type="ECO:0000256" key="8">
    <source>
        <dbReference type="ARBA" id="ARBA00022801"/>
    </source>
</evidence>
<dbReference type="GO" id="GO:0046872">
    <property type="term" value="F:metal ion binding"/>
    <property type="evidence" value="ECO:0007669"/>
    <property type="project" value="UniProtKB-KW"/>
</dbReference>
<name>A0A502DWT6_9BURK</name>
<gene>
    <name evidence="14" type="primary">ampD</name>
    <name evidence="14" type="ORF">EAH82_07410</name>
</gene>
<evidence type="ECO:0000256" key="5">
    <source>
        <dbReference type="ARBA" id="ARBA00011901"/>
    </source>
</evidence>
<feature type="domain" description="N-acetylmuramoyl-L-alanine amidase" evidence="13">
    <location>
        <begin position="22"/>
        <end position="170"/>
    </location>
</feature>
<evidence type="ECO:0000313" key="15">
    <source>
        <dbReference type="Proteomes" id="UP000319212"/>
    </source>
</evidence>
<evidence type="ECO:0000256" key="12">
    <source>
        <dbReference type="ARBA" id="ARBA00042615"/>
    </source>
</evidence>
<dbReference type="GO" id="GO:0009253">
    <property type="term" value="P:peptidoglycan catabolic process"/>
    <property type="evidence" value="ECO:0007669"/>
    <property type="project" value="InterPro"/>
</dbReference>
<dbReference type="AlphaFoldDB" id="A0A502DWT6"/>
<reference evidence="14 15" key="1">
    <citation type="journal article" date="2019" name="Environ. Microbiol.">
        <title>Species interactions and distinct microbial communities in high Arctic permafrost affected cryosols are associated with the CH4 and CO2 gas fluxes.</title>
        <authorList>
            <person name="Altshuler I."/>
            <person name="Hamel J."/>
            <person name="Turney S."/>
            <person name="Magnuson E."/>
            <person name="Levesque R."/>
            <person name="Greer C."/>
            <person name="Whyte L.G."/>
        </authorList>
    </citation>
    <scope>NUCLEOTIDE SEQUENCE [LARGE SCALE GENOMIC DNA]</scope>
    <source>
        <strain evidence="14 15">S06.C</strain>
    </source>
</reference>
<evidence type="ECO:0000313" key="14">
    <source>
        <dbReference type="EMBL" id="TPG28620.1"/>
    </source>
</evidence>
<dbReference type="SUPFAM" id="SSF55846">
    <property type="entry name" value="N-acetylmuramoyl-L-alanine amidase-like"/>
    <property type="match status" value="1"/>
</dbReference>
<dbReference type="InterPro" id="IPR051206">
    <property type="entry name" value="NAMLAA_amidase_2"/>
</dbReference>
<evidence type="ECO:0000256" key="9">
    <source>
        <dbReference type="ARBA" id="ARBA00022833"/>
    </source>
</evidence>
<dbReference type="GO" id="GO:0071555">
    <property type="term" value="P:cell wall organization"/>
    <property type="evidence" value="ECO:0007669"/>
    <property type="project" value="UniProtKB-KW"/>
</dbReference>
<dbReference type="GO" id="GO:0009254">
    <property type="term" value="P:peptidoglycan turnover"/>
    <property type="evidence" value="ECO:0007669"/>
    <property type="project" value="TreeGrafter"/>
</dbReference>
<dbReference type="InterPro" id="IPR002502">
    <property type="entry name" value="Amidase_domain"/>
</dbReference>
<dbReference type="OrthoDB" id="9794842at2"/>
<evidence type="ECO:0000256" key="1">
    <source>
        <dbReference type="ARBA" id="ARBA00001561"/>
    </source>
</evidence>
<dbReference type="Pfam" id="PF01510">
    <property type="entry name" value="Amidase_2"/>
    <property type="match status" value="1"/>
</dbReference>
<evidence type="ECO:0000256" key="3">
    <source>
        <dbReference type="ARBA" id="ARBA00004496"/>
    </source>
</evidence>
<evidence type="ECO:0000256" key="10">
    <source>
        <dbReference type="ARBA" id="ARBA00023316"/>
    </source>
</evidence>
<comment type="cofactor">
    <cofactor evidence="2">
        <name>Zn(2+)</name>
        <dbReference type="ChEBI" id="CHEBI:29105"/>
    </cofactor>
</comment>
<keyword evidence="7" id="KW-0479">Metal-binding</keyword>
<organism evidence="14 15">
    <name type="scientific">Variovorax guangxiensis</name>
    <dbReference type="NCBI Taxonomy" id="1775474"/>
    <lineage>
        <taxon>Bacteria</taxon>
        <taxon>Pseudomonadati</taxon>
        <taxon>Pseudomonadota</taxon>
        <taxon>Betaproteobacteria</taxon>
        <taxon>Burkholderiales</taxon>
        <taxon>Comamonadaceae</taxon>
        <taxon>Variovorax</taxon>
    </lineage>
</organism>
<evidence type="ECO:0000256" key="11">
    <source>
        <dbReference type="ARBA" id="ARBA00039257"/>
    </source>
</evidence>
<comment type="subcellular location">
    <subcellularLocation>
        <location evidence="3">Cytoplasm</location>
    </subcellularLocation>
</comment>